<organism evidence="2 3">
    <name type="scientific">Kaistia dalseonensis</name>
    <dbReference type="NCBI Taxonomy" id="410840"/>
    <lineage>
        <taxon>Bacteria</taxon>
        <taxon>Pseudomonadati</taxon>
        <taxon>Pseudomonadota</taxon>
        <taxon>Alphaproteobacteria</taxon>
        <taxon>Hyphomicrobiales</taxon>
        <taxon>Kaistiaceae</taxon>
        <taxon>Kaistia</taxon>
    </lineage>
</organism>
<proteinExistence type="predicted"/>
<reference evidence="2 3" key="1">
    <citation type="submission" date="2023-07" db="EMBL/GenBank/DDBJ databases">
        <title>Genomic Encyclopedia of Type Strains, Phase IV (KMG-IV): sequencing the most valuable type-strain genomes for metagenomic binning, comparative biology and taxonomic classification.</title>
        <authorList>
            <person name="Goeker M."/>
        </authorList>
    </citation>
    <scope>NUCLEOTIDE SEQUENCE [LARGE SCALE GENOMIC DNA]</scope>
    <source>
        <strain evidence="2 3">B6-8</strain>
    </source>
</reference>
<accession>A0ABU0HCA9</accession>
<evidence type="ECO:0000313" key="3">
    <source>
        <dbReference type="Proteomes" id="UP001241603"/>
    </source>
</evidence>
<dbReference type="Proteomes" id="UP001241603">
    <property type="component" value="Unassembled WGS sequence"/>
</dbReference>
<sequence length="81" mass="8869">MTSFYLDLAHARVKSYSAVSNKAGAVLKIELSICDPLRLGMVLEALAEAQRDQNKPAPAPRNRTVAAPPKPLLLTDDRARR</sequence>
<protein>
    <submittedName>
        <fullName evidence="2">Uncharacterized protein</fullName>
    </submittedName>
</protein>
<keyword evidence="3" id="KW-1185">Reference proteome</keyword>
<evidence type="ECO:0000256" key="1">
    <source>
        <dbReference type="SAM" id="MobiDB-lite"/>
    </source>
</evidence>
<evidence type="ECO:0000313" key="2">
    <source>
        <dbReference type="EMBL" id="MDQ0439936.1"/>
    </source>
</evidence>
<comment type="caution">
    <text evidence="2">The sequence shown here is derived from an EMBL/GenBank/DDBJ whole genome shotgun (WGS) entry which is preliminary data.</text>
</comment>
<dbReference type="RefSeq" id="WP_266350809.1">
    <property type="nucleotide sequence ID" value="NZ_JAPKNG010000006.1"/>
</dbReference>
<gene>
    <name evidence="2" type="ORF">QO014_004342</name>
</gene>
<feature type="region of interest" description="Disordered" evidence="1">
    <location>
        <begin position="49"/>
        <end position="81"/>
    </location>
</feature>
<name>A0ABU0HCA9_9HYPH</name>
<dbReference type="EMBL" id="JAUSVO010000006">
    <property type="protein sequence ID" value="MDQ0439936.1"/>
    <property type="molecule type" value="Genomic_DNA"/>
</dbReference>